<organism evidence="1">
    <name type="scientific">Lepeophtheirus salmonis</name>
    <name type="common">Salmon louse</name>
    <name type="synonym">Caligus salmonis</name>
    <dbReference type="NCBI Taxonomy" id="72036"/>
    <lineage>
        <taxon>Eukaryota</taxon>
        <taxon>Metazoa</taxon>
        <taxon>Ecdysozoa</taxon>
        <taxon>Arthropoda</taxon>
        <taxon>Crustacea</taxon>
        <taxon>Multicrustacea</taxon>
        <taxon>Hexanauplia</taxon>
        <taxon>Copepoda</taxon>
        <taxon>Siphonostomatoida</taxon>
        <taxon>Caligidae</taxon>
        <taxon>Lepeophtheirus</taxon>
    </lineage>
</organism>
<dbReference type="AlphaFoldDB" id="A0A0K2U436"/>
<proteinExistence type="predicted"/>
<dbReference type="EMBL" id="HACA01015708">
    <property type="protein sequence ID" value="CDW33069.1"/>
    <property type="molecule type" value="Transcribed_RNA"/>
</dbReference>
<name>A0A0K2U436_LEPSM</name>
<accession>A0A0K2U436</accession>
<evidence type="ECO:0000313" key="1">
    <source>
        <dbReference type="EMBL" id="CDW33069.1"/>
    </source>
</evidence>
<sequence length="57" mass="6812">MIPTCFYIDRPCRVLITAENVCTILDWFCNNYFFLEMLKGTWANHVILGEYNYNVEI</sequence>
<reference evidence="1" key="1">
    <citation type="submission" date="2014-05" db="EMBL/GenBank/DDBJ databases">
        <authorList>
            <person name="Chronopoulou M."/>
        </authorList>
    </citation>
    <scope>NUCLEOTIDE SEQUENCE</scope>
    <source>
        <tissue evidence="1">Whole organism</tissue>
    </source>
</reference>
<protein>
    <submittedName>
        <fullName evidence="1">Uncharacterized protein</fullName>
    </submittedName>
</protein>